<organism evidence="1 2">
    <name type="scientific">Pseudomonas fluorescens</name>
    <dbReference type="NCBI Taxonomy" id="294"/>
    <lineage>
        <taxon>Bacteria</taxon>
        <taxon>Pseudomonadati</taxon>
        <taxon>Pseudomonadota</taxon>
        <taxon>Gammaproteobacteria</taxon>
        <taxon>Pseudomonadales</taxon>
        <taxon>Pseudomonadaceae</taxon>
        <taxon>Pseudomonas</taxon>
    </lineage>
</organism>
<name>A0A2T0I3K8_PSEFL</name>
<dbReference type="RefSeq" id="WP_054919584.1">
    <property type="nucleotide sequence ID" value="NZ_PVUH01000013.1"/>
</dbReference>
<dbReference type="EMBL" id="PVUH01000013">
    <property type="protein sequence ID" value="PRW89909.1"/>
    <property type="molecule type" value="Genomic_DNA"/>
</dbReference>
<proteinExistence type="predicted"/>
<dbReference type="AlphaFoldDB" id="A0A2T0I3K8"/>
<reference evidence="1 2" key="1">
    <citation type="submission" date="2018-03" db="EMBL/GenBank/DDBJ databases">
        <title>Blue discolouration in mozzarella cheese caused by Pseudomonas fluorescens.</title>
        <authorList>
            <person name="Chiesa F."/>
            <person name="Dalmasso A."/>
            <person name="Lomonaco S."/>
        </authorList>
    </citation>
    <scope>NUCLEOTIDE SEQUENCE [LARGE SCALE GENOMIC DNA]</scope>
    <source>
        <strain evidence="1 2">11293</strain>
    </source>
</reference>
<accession>A0A2T0I3K8</accession>
<protein>
    <submittedName>
        <fullName evidence="1">Uncharacterized protein</fullName>
    </submittedName>
</protein>
<gene>
    <name evidence="1" type="ORF">C7A10_19395</name>
</gene>
<comment type="caution">
    <text evidence="1">The sequence shown here is derived from an EMBL/GenBank/DDBJ whole genome shotgun (WGS) entry which is preliminary data.</text>
</comment>
<evidence type="ECO:0000313" key="2">
    <source>
        <dbReference type="Proteomes" id="UP000239731"/>
    </source>
</evidence>
<sequence>MTTMFIEWKQVADVIARLVAPLTVQSFQLRRDIGLVQVDAVEIKEPDGGHPAVRVQFEMAHDLGVTLNVKLAEFAADPVNYMQDLLANLRKLEHGAKLRRSGRQAEINNVHEAMIHG</sequence>
<evidence type="ECO:0000313" key="1">
    <source>
        <dbReference type="EMBL" id="PRW89909.1"/>
    </source>
</evidence>
<dbReference type="Proteomes" id="UP000239731">
    <property type="component" value="Unassembled WGS sequence"/>
</dbReference>